<comment type="similarity">
    <text evidence="1 3">Belongs to the sulfotransferase 1 family.</text>
</comment>
<dbReference type="AlphaFoldDB" id="A0A834GCD8"/>
<evidence type="ECO:0000259" key="4">
    <source>
        <dbReference type="Pfam" id="PF00685"/>
    </source>
</evidence>
<feature type="domain" description="Sulfotransferase" evidence="4">
    <location>
        <begin position="52"/>
        <end position="304"/>
    </location>
</feature>
<dbReference type="OrthoDB" id="205623at2759"/>
<dbReference type="EMBL" id="WJXA01000010">
    <property type="protein sequence ID" value="KAF7130325.1"/>
    <property type="molecule type" value="Genomic_DNA"/>
</dbReference>
<organism evidence="5 6">
    <name type="scientific">Rhododendron simsii</name>
    <name type="common">Sims's rhododendron</name>
    <dbReference type="NCBI Taxonomy" id="118357"/>
    <lineage>
        <taxon>Eukaryota</taxon>
        <taxon>Viridiplantae</taxon>
        <taxon>Streptophyta</taxon>
        <taxon>Embryophyta</taxon>
        <taxon>Tracheophyta</taxon>
        <taxon>Spermatophyta</taxon>
        <taxon>Magnoliopsida</taxon>
        <taxon>eudicotyledons</taxon>
        <taxon>Gunneridae</taxon>
        <taxon>Pentapetalae</taxon>
        <taxon>asterids</taxon>
        <taxon>Ericales</taxon>
        <taxon>Ericaceae</taxon>
        <taxon>Ericoideae</taxon>
        <taxon>Rhodoreae</taxon>
        <taxon>Rhododendron</taxon>
    </lineage>
</organism>
<dbReference type="PANTHER" id="PTHR11783">
    <property type="entry name" value="SULFOTRANSFERASE SULT"/>
    <property type="match status" value="1"/>
</dbReference>
<dbReference type="SUPFAM" id="SSF52540">
    <property type="entry name" value="P-loop containing nucleoside triphosphate hydrolases"/>
    <property type="match status" value="1"/>
</dbReference>
<keyword evidence="2 3" id="KW-0808">Transferase</keyword>
<sequence length="314" mass="36345">MEIQPDTSQPEVKQIGDHDSVDSLNQFHGFWLTPINLQATQELLEHFKPISNDVILASFPKTGTTWLKSLLYAIVNRSSIDQLTRNHPHVLVPQLELQVYGPHAISPPPFPSPDTSSSNRIFSTHLPYQIIGETIDSSDCRVVYVARNPKDTLVSIWHFVNTLEMFKTFPWPLEDFVDNFCKGHIAFGPYYDHVLGYQKQSVERPKKFFFITYEELKSDPKTHVKKLAEFLGCPFDNEEQVEEVVRSCSIETLRNHDVNKSGDIFYYFPYNSYFRKGQVGDHKNYLTKDMIDRIDTITNEKFQGSIFKHEADSF</sequence>
<dbReference type="Pfam" id="PF00685">
    <property type="entry name" value="Sulfotransfer_1"/>
    <property type="match status" value="1"/>
</dbReference>
<reference evidence="5" key="1">
    <citation type="submission" date="2019-11" db="EMBL/GenBank/DDBJ databases">
        <authorList>
            <person name="Liu Y."/>
            <person name="Hou J."/>
            <person name="Li T.-Q."/>
            <person name="Guan C.-H."/>
            <person name="Wu X."/>
            <person name="Wu H.-Z."/>
            <person name="Ling F."/>
            <person name="Zhang R."/>
            <person name="Shi X.-G."/>
            <person name="Ren J.-P."/>
            <person name="Chen E.-F."/>
            <person name="Sun J.-M."/>
        </authorList>
    </citation>
    <scope>NUCLEOTIDE SEQUENCE</scope>
    <source>
        <strain evidence="5">Adult_tree_wgs_1</strain>
        <tissue evidence="5">Leaves</tissue>
    </source>
</reference>
<dbReference type="EC" id="2.8.2.-" evidence="3"/>
<dbReference type="Proteomes" id="UP000626092">
    <property type="component" value="Unassembled WGS sequence"/>
</dbReference>
<gene>
    <name evidence="5" type="ORF">RHSIM_Rhsim10G0059800</name>
</gene>
<dbReference type="InterPro" id="IPR000863">
    <property type="entry name" value="Sulfotransferase_dom"/>
</dbReference>
<comment type="caution">
    <text evidence="5">The sequence shown here is derived from an EMBL/GenBank/DDBJ whole genome shotgun (WGS) entry which is preliminary data.</text>
</comment>
<dbReference type="Gene3D" id="3.40.50.300">
    <property type="entry name" value="P-loop containing nucleotide triphosphate hydrolases"/>
    <property type="match status" value="1"/>
</dbReference>
<accession>A0A834GCD8</accession>
<keyword evidence="6" id="KW-1185">Reference proteome</keyword>
<evidence type="ECO:0000256" key="1">
    <source>
        <dbReference type="ARBA" id="ARBA00005771"/>
    </source>
</evidence>
<dbReference type="InterPro" id="IPR027417">
    <property type="entry name" value="P-loop_NTPase"/>
</dbReference>
<name>A0A834GCD8_RHOSS</name>
<dbReference type="GO" id="GO:0008146">
    <property type="term" value="F:sulfotransferase activity"/>
    <property type="evidence" value="ECO:0007669"/>
    <property type="project" value="InterPro"/>
</dbReference>
<evidence type="ECO:0000256" key="3">
    <source>
        <dbReference type="RuleBase" id="RU361155"/>
    </source>
</evidence>
<evidence type="ECO:0000313" key="5">
    <source>
        <dbReference type="EMBL" id="KAF7130325.1"/>
    </source>
</evidence>
<protein>
    <recommendedName>
        <fullName evidence="3">Sulfotransferase</fullName>
        <ecNumber evidence="3">2.8.2.-</ecNumber>
    </recommendedName>
</protein>
<evidence type="ECO:0000256" key="2">
    <source>
        <dbReference type="ARBA" id="ARBA00022679"/>
    </source>
</evidence>
<proteinExistence type="inferred from homology"/>
<evidence type="ECO:0000313" key="6">
    <source>
        <dbReference type="Proteomes" id="UP000626092"/>
    </source>
</evidence>